<dbReference type="RefSeq" id="WP_336204597.1">
    <property type="nucleotide sequence ID" value="NZ_JBANEI010000041.1"/>
</dbReference>
<name>A0ABU8DMF6_ERWAP</name>
<organism evidence="2 3">
    <name type="scientific">Erwinia aphidicola</name>
    <dbReference type="NCBI Taxonomy" id="68334"/>
    <lineage>
        <taxon>Bacteria</taxon>
        <taxon>Pseudomonadati</taxon>
        <taxon>Pseudomonadota</taxon>
        <taxon>Gammaproteobacteria</taxon>
        <taxon>Enterobacterales</taxon>
        <taxon>Erwiniaceae</taxon>
        <taxon>Erwinia</taxon>
    </lineage>
</organism>
<gene>
    <name evidence="2" type="ORF">V8N49_24130</name>
</gene>
<keyword evidence="3" id="KW-1185">Reference proteome</keyword>
<feature type="region of interest" description="Disordered" evidence="1">
    <location>
        <begin position="1"/>
        <end position="62"/>
    </location>
</feature>
<accession>A0ABU8DMF6</accession>
<comment type="caution">
    <text evidence="2">The sequence shown here is derived from an EMBL/GenBank/DDBJ whole genome shotgun (WGS) entry which is preliminary data.</text>
</comment>
<feature type="compositionally biased region" description="Basic and acidic residues" evidence="1">
    <location>
        <begin position="1"/>
        <end position="23"/>
    </location>
</feature>
<evidence type="ECO:0000256" key="1">
    <source>
        <dbReference type="SAM" id="MobiDB-lite"/>
    </source>
</evidence>
<evidence type="ECO:0000313" key="2">
    <source>
        <dbReference type="EMBL" id="MEI2684702.1"/>
    </source>
</evidence>
<dbReference type="EMBL" id="JBANEI010000041">
    <property type="protein sequence ID" value="MEI2684702.1"/>
    <property type="molecule type" value="Genomic_DNA"/>
</dbReference>
<sequence length="110" mass="12488">MSRVDPLDSLKNFEPKSATEQKPRQSNAEIEELANEHGFVSRQSTPPTPPIERSKRRFKTGRNIQINIKGEQETKDELYRVADIIDEPLGETLKRALAALKRELESGQGM</sequence>
<evidence type="ECO:0008006" key="4">
    <source>
        <dbReference type="Google" id="ProtNLM"/>
    </source>
</evidence>
<evidence type="ECO:0000313" key="3">
    <source>
        <dbReference type="Proteomes" id="UP001306592"/>
    </source>
</evidence>
<dbReference type="Proteomes" id="UP001306592">
    <property type="component" value="Unassembled WGS sequence"/>
</dbReference>
<protein>
    <recommendedName>
        <fullName evidence="4">Stability/partitioning determinant</fullName>
    </recommendedName>
</protein>
<proteinExistence type="predicted"/>
<reference evidence="2 3" key="1">
    <citation type="submission" date="2024-02" db="EMBL/GenBank/DDBJ databases">
        <title>First report Erwinia aphidicola in onion in Chile.</title>
        <authorList>
            <person name="Valenzuela M."/>
            <person name="Pena M."/>
            <person name="Dutta B."/>
        </authorList>
    </citation>
    <scope>NUCLEOTIDE SEQUENCE [LARGE SCALE GENOMIC DNA]</scope>
    <source>
        <strain evidence="2 3">QCJ3A</strain>
    </source>
</reference>